<dbReference type="EMBL" id="BAABAT010000037">
    <property type="protein sequence ID" value="GAA4259737.1"/>
    <property type="molecule type" value="Genomic_DNA"/>
</dbReference>
<evidence type="ECO:0000256" key="6">
    <source>
        <dbReference type="ARBA" id="ARBA00023145"/>
    </source>
</evidence>
<keyword evidence="3" id="KW-0068">Autocatalytic cleavage</keyword>
<evidence type="ECO:0000256" key="5">
    <source>
        <dbReference type="ARBA" id="ARBA00023115"/>
    </source>
</evidence>
<protein>
    <recommendedName>
        <fullName evidence="12">S-adenosylmethionine decarboxylase</fullName>
    </recommendedName>
</protein>
<evidence type="ECO:0000256" key="1">
    <source>
        <dbReference type="ARBA" id="ARBA00001928"/>
    </source>
</evidence>
<evidence type="ECO:0000256" key="4">
    <source>
        <dbReference type="ARBA" id="ARBA00023066"/>
    </source>
</evidence>
<name>A0ABP8DMJ9_9ACTN</name>
<evidence type="ECO:0008006" key="12">
    <source>
        <dbReference type="Google" id="ProtNLM"/>
    </source>
</evidence>
<keyword evidence="5" id="KW-0620">Polyamine biosynthesis</keyword>
<keyword evidence="8" id="KW-0704">Schiff base</keyword>
<dbReference type="Proteomes" id="UP001500620">
    <property type="component" value="Unassembled WGS sequence"/>
</dbReference>
<dbReference type="SUPFAM" id="SSF56276">
    <property type="entry name" value="S-adenosylmethionine decarboxylase"/>
    <property type="match status" value="1"/>
</dbReference>
<keyword evidence="9" id="KW-0670">Pyruvate</keyword>
<gene>
    <name evidence="10" type="ORF">GCM10022255_085550</name>
</gene>
<evidence type="ECO:0000256" key="3">
    <source>
        <dbReference type="ARBA" id="ARBA00022813"/>
    </source>
</evidence>
<sequence length="125" mass="13674">MTPWGVELVLDLHGCNLEMISDGDVLRRFASVLVAQLGMTAWGEPLCERFALHDPDAAGYSLVQLITTSSITAHFAERSRTAFLNIFSCQPFDTDTVTAFVAAFFDASHSTSRVIHRWAGAAPQT</sequence>
<dbReference type="Gene3D" id="3.60.90.10">
    <property type="entry name" value="S-adenosylmethionine decarboxylase"/>
    <property type="match status" value="1"/>
</dbReference>
<keyword evidence="2" id="KW-0210">Decarboxylase</keyword>
<evidence type="ECO:0000256" key="7">
    <source>
        <dbReference type="ARBA" id="ARBA00023239"/>
    </source>
</evidence>
<dbReference type="InterPro" id="IPR003826">
    <property type="entry name" value="AdoMetDC_fam_prok"/>
</dbReference>
<dbReference type="Pfam" id="PF02675">
    <property type="entry name" value="AdoMet_dc"/>
    <property type="match status" value="1"/>
</dbReference>
<accession>A0ABP8DMJ9</accession>
<evidence type="ECO:0000256" key="9">
    <source>
        <dbReference type="ARBA" id="ARBA00023317"/>
    </source>
</evidence>
<keyword evidence="7" id="KW-0456">Lyase</keyword>
<comment type="cofactor">
    <cofactor evidence="1">
        <name>pyruvate</name>
        <dbReference type="ChEBI" id="CHEBI:15361"/>
    </cofactor>
</comment>
<dbReference type="RefSeq" id="WP_380135961.1">
    <property type="nucleotide sequence ID" value="NZ_JBHTFY010000001.1"/>
</dbReference>
<proteinExistence type="predicted"/>
<dbReference type="InterPro" id="IPR016067">
    <property type="entry name" value="S-AdoMet_deCO2ase_core"/>
</dbReference>
<evidence type="ECO:0000313" key="11">
    <source>
        <dbReference type="Proteomes" id="UP001500620"/>
    </source>
</evidence>
<comment type="caution">
    <text evidence="10">The sequence shown here is derived from an EMBL/GenBank/DDBJ whole genome shotgun (WGS) entry which is preliminary data.</text>
</comment>
<reference evidence="11" key="1">
    <citation type="journal article" date="2019" name="Int. J. Syst. Evol. Microbiol.">
        <title>The Global Catalogue of Microorganisms (GCM) 10K type strain sequencing project: providing services to taxonomists for standard genome sequencing and annotation.</title>
        <authorList>
            <consortium name="The Broad Institute Genomics Platform"/>
            <consortium name="The Broad Institute Genome Sequencing Center for Infectious Disease"/>
            <person name="Wu L."/>
            <person name="Ma J."/>
        </authorList>
    </citation>
    <scope>NUCLEOTIDE SEQUENCE [LARGE SCALE GENOMIC DNA]</scope>
    <source>
        <strain evidence="11">JCM 17441</strain>
    </source>
</reference>
<keyword evidence="6" id="KW-0865">Zymogen</keyword>
<evidence type="ECO:0000313" key="10">
    <source>
        <dbReference type="EMBL" id="GAA4259737.1"/>
    </source>
</evidence>
<keyword evidence="4" id="KW-0745">Spermidine biosynthesis</keyword>
<evidence type="ECO:0000256" key="2">
    <source>
        <dbReference type="ARBA" id="ARBA00022793"/>
    </source>
</evidence>
<keyword evidence="11" id="KW-1185">Reference proteome</keyword>
<organism evidence="10 11">
    <name type="scientific">Dactylosporangium darangshiense</name>
    <dbReference type="NCBI Taxonomy" id="579108"/>
    <lineage>
        <taxon>Bacteria</taxon>
        <taxon>Bacillati</taxon>
        <taxon>Actinomycetota</taxon>
        <taxon>Actinomycetes</taxon>
        <taxon>Micromonosporales</taxon>
        <taxon>Micromonosporaceae</taxon>
        <taxon>Dactylosporangium</taxon>
    </lineage>
</organism>
<evidence type="ECO:0000256" key="8">
    <source>
        <dbReference type="ARBA" id="ARBA00023270"/>
    </source>
</evidence>